<dbReference type="EMBL" id="JARKIB010000095">
    <property type="protein sequence ID" value="KAJ7742218.1"/>
    <property type="molecule type" value="Genomic_DNA"/>
</dbReference>
<accession>A0AAD7IFY0</accession>
<comment type="caution">
    <text evidence="2">The sequence shown here is derived from an EMBL/GenBank/DDBJ whole genome shotgun (WGS) entry which is preliminary data.</text>
</comment>
<evidence type="ECO:0000256" key="1">
    <source>
        <dbReference type="SAM" id="MobiDB-lite"/>
    </source>
</evidence>
<organism evidence="2 3">
    <name type="scientific">Mycena metata</name>
    <dbReference type="NCBI Taxonomy" id="1033252"/>
    <lineage>
        <taxon>Eukaryota</taxon>
        <taxon>Fungi</taxon>
        <taxon>Dikarya</taxon>
        <taxon>Basidiomycota</taxon>
        <taxon>Agaricomycotina</taxon>
        <taxon>Agaricomycetes</taxon>
        <taxon>Agaricomycetidae</taxon>
        <taxon>Agaricales</taxon>
        <taxon>Marasmiineae</taxon>
        <taxon>Mycenaceae</taxon>
        <taxon>Mycena</taxon>
    </lineage>
</organism>
<proteinExistence type="predicted"/>
<keyword evidence="3" id="KW-1185">Reference proteome</keyword>
<evidence type="ECO:0000313" key="3">
    <source>
        <dbReference type="Proteomes" id="UP001215598"/>
    </source>
</evidence>
<evidence type="ECO:0000313" key="2">
    <source>
        <dbReference type="EMBL" id="KAJ7742218.1"/>
    </source>
</evidence>
<feature type="region of interest" description="Disordered" evidence="1">
    <location>
        <begin position="170"/>
        <end position="218"/>
    </location>
</feature>
<protein>
    <submittedName>
        <fullName evidence="2">Uncharacterized protein</fullName>
    </submittedName>
</protein>
<gene>
    <name evidence="2" type="ORF">B0H16DRAFT_1464091</name>
</gene>
<reference evidence="2" key="1">
    <citation type="submission" date="2023-03" db="EMBL/GenBank/DDBJ databases">
        <title>Massive genome expansion in bonnet fungi (Mycena s.s.) driven by repeated elements and novel gene families across ecological guilds.</title>
        <authorList>
            <consortium name="Lawrence Berkeley National Laboratory"/>
            <person name="Harder C.B."/>
            <person name="Miyauchi S."/>
            <person name="Viragh M."/>
            <person name="Kuo A."/>
            <person name="Thoen E."/>
            <person name="Andreopoulos B."/>
            <person name="Lu D."/>
            <person name="Skrede I."/>
            <person name="Drula E."/>
            <person name="Henrissat B."/>
            <person name="Morin E."/>
            <person name="Kohler A."/>
            <person name="Barry K."/>
            <person name="LaButti K."/>
            <person name="Morin E."/>
            <person name="Salamov A."/>
            <person name="Lipzen A."/>
            <person name="Mereny Z."/>
            <person name="Hegedus B."/>
            <person name="Baldrian P."/>
            <person name="Stursova M."/>
            <person name="Weitz H."/>
            <person name="Taylor A."/>
            <person name="Grigoriev I.V."/>
            <person name="Nagy L.G."/>
            <person name="Martin F."/>
            <person name="Kauserud H."/>
        </authorList>
    </citation>
    <scope>NUCLEOTIDE SEQUENCE</scope>
    <source>
        <strain evidence="2">CBHHK182m</strain>
    </source>
</reference>
<feature type="compositionally biased region" description="Basic and acidic residues" evidence="1">
    <location>
        <begin position="170"/>
        <end position="181"/>
    </location>
</feature>
<name>A0AAD7IFY0_9AGAR</name>
<dbReference type="Proteomes" id="UP001215598">
    <property type="component" value="Unassembled WGS sequence"/>
</dbReference>
<dbReference type="AlphaFoldDB" id="A0AAD7IFY0"/>
<sequence>MAMETESVFMAEFMFDVAPADAELEELLHQHSRYGDVGGGGEACKAGGGGGWRGRSGDRWARYCSCGGGVTRGEGGECTGAKGTLGRRCKIYKVFEAKGGYGGGYRTRVARVFNGGARLRLRWDGTQRRKRGVNDKRGGVERRGQNWSRWVERQAVQWRRRVERIGRERGERAGREWHDGGRGPGTGRGLSSMVLWKKQRQRGDGDGGPSGKPPDSAT</sequence>